<dbReference type="GO" id="GO:0005744">
    <property type="term" value="C:TIM23 mitochondrial import inner membrane translocase complex"/>
    <property type="evidence" value="ECO:0000318"/>
    <property type="project" value="GO_Central"/>
</dbReference>
<comment type="caution">
    <text evidence="4">The sequence shown here is derived from an EMBL/GenBank/DDBJ whole genome shotgun (WGS) entry which is preliminary data.</text>
</comment>
<accession>A0A9R1XUN8</accession>
<dbReference type="Pfam" id="PF03031">
    <property type="entry name" value="NIF"/>
    <property type="match status" value="1"/>
</dbReference>
<evidence type="ECO:0000313" key="4">
    <source>
        <dbReference type="EMBL" id="KAJ0226314.1"/>
    </source>
</evidence>
<dbReference type="SMART" id="SM00577">
    <property type="entry name" value="CPDc"/>
    <property type="match status" value="1"/>
</dbReference>
<feature type="transmembrane region" description="Helical" evidence="1">
    <location>
        <begin position="192"/>
        <end position="210"/>
    </location>
</feature>
<comment type="subunit">
    <text evidence="1">Component of the TIM23 complex.</text>
</comment>
<keyword evidence="1" id="KW-0472">Membrane</keyword>
<organism evidence="4 5">
    <name type="scientific">Lactuca sativa</name>
    <name type="common">Garden lettuce</name>
    <dbReference type="NCBI Taxonomy" id="4236"/>
    <lineage>
        <taxon>Eukaryota</taxon>
        <taxon>Viridiplantae</taxon>
        <taxon>Streptophyta</taxon>
        <taxon>Embryophyta</taxon>
        <taxon>Tracheophyta</taxon>
        <taxon>Spermatophyta</taxon>
        <taxon>Magnoliopsida</taxon>
        <taxon>eudicotyledons</taxon>
        <taxon>Gunneridae</taxon>
        <taxon>Pentapetalae</taxon>
        <taxon>asterids</taxon>
        <taxon>campanulids</taxon>
        <taxon>Asterales</taxon>
        <taxon>Asteraceae</taxon>
        <taxon>Cichorioideae</taxon>
        <taxon>Cichorieae</taxon>
        <taxon>Lactucinae</taxon>
        <taxon>Lactuca</taxon>
    </lineage>
</organism>
<keyword evidence="1" id="KW-0813">Transport</keyword>
<dbReference type="InterPro" id="IPR036412">
    <property type="entry name" value="HAD-like_sf"/>
</dbReference>
<keyword evidence="1" id="KW-0809">Transit peptide</keyword>
<evidence type="ECO:0000259" key="3">
    <source>
        <dbReference type="PROSITE" id="PS50969"/>
    </source>
</evidence>
<keyword evidence="5" id="KW-1185">Reference proteome</keyword>
<dbReference type="InterPro" id="IPR004274">
    <property type="entry name" value="FCP1_dom"/>
</dbReference>
<comment type="similarity">
    <text evidence="1">Belongs to the TIM50 family.</text>
</comment>
<sequence>MAAEESKIKNVAIASDDSQSIEKEEEIKHEKETDLGISLDKLSLGPKKKLLVIPLGGLIVHRAHVRDRATLPKNRRPDLTYGKFKVYKRPFCEEFLRFCFERFEVGLWSSAMEHNIDKVLTQIIGELKTKFLFTWDQNQCTKTRFTCFGNDYKPLFLKELKYIWEKKYSSGEYSSSNTLLITDPEKALLNPVLFYIFNLIFYLLINTAIFPKEYDIKNKNDDFLGPNGELRAFLDGLADAIDVPSYVKDNPFGEAAITPSHPHWDFYSEIISSGGKEESSDDEFWDSDWSY</sequence>
<keyword evidence="1" id="KW-0653">Protein transport</keyword>
<dbReference type="PROSITE" id="PS50969">
    <property type="entry name" value="FCP1"/>
    <property type="match status" value="1"/>
</dbReference>
<dbReference type="SUPFAM" id="SSF56784">
    <property type="entry name" value="HAD-like"/>
    <property type="match status" value="1"/>
</dbReference>
<proteinExistence type="inferred from homology"/>
<dbReference type="Gene3D" id="3.40.50.1000">
    <property type="entry name" value="HAD superfamily/HAD-like"/>
    <property type="match status" value="1"/>
</dbReference>
<dbReference type="GO" id="GO:0030150">
    <property type="term" value="P:protein import into mitochondrial matrix"/>
    <property type="evidence" value="ECO:0000318"/>
    <property type="project" value="GO_Central"/>
</dbReference>
<dbReference type="InterPro" id="IPR050365">
    <property type="entry name" value="TIM50"/>
</dbReference>
<dbReference type="PANTHER" id="PTHR12210">
    <property type="entry name" value="DULLARD PROTEIN PHOSPHATASE"/>
    <property type="match status" value="1"/>
</dbReference>
<keyword evidence="1" id="KW-1133">Transmembrane helix</keyword>
<keyword evidence="1" id="KW-0812">Transmembrane</keyword>
<comment type="subcellular location">
    <subcellularLocation>
        <location evidence="1">Mitochondrion inner membrane</location>
        <topology evidence="1">Single-pass membrane protein</topology>
    </subcellularLocation>
</comment>
<evidence type="ECO:0000256" key="2">
    <source>
        <dbReference type="SAM" id="MobiDB-lite"/>
    </source>
</evidence>
<dbReference type="EMBL" id="NBSK02000001">
    <property type="protein sequence ID" value="KAJ0226314.1"/>
    <property type="molecule type" value="Genomic_DNA"/>
</dbReference>
<reference evidence="4 5" key="1">
    <citation type="journal article" date="2017" name="Nat. Commun.">
        <title>Genome assembly with in vitro proximity ligation data and whole-genome triplication in lettuce.</title>
        <authorList>
            <person name="Reyes-Chin-Wo S."/>
            <person name="Wang Z."/>
            <person name="Yang X."/>
            <person name="Kozik A."/>
            <person name="Arikit S."/>
            <person name="Song C."/>
            <person name="Xia L."/>
            <person name="Froenicke L."/>
            <person name="Lavelle D.O."/>
            <person name="Truco M.J."/>
            <person name="Xia R."/>
            <person name="Zhu S."/>
            <person name="Xu C."/>
            <person name="Xu H."/>
            <person name="Xu X."/>
            <person name="Cox K."/>
            <person name="Korf I."/>
            <person name="Meyers B.C."/>
            <person name="Michelmore R.W."/>
        </authorList>
    </citation>
    <scope>NUCLEOTIDE SEQUENCE [LARGE SCALE GENOMIC DNA]</scope>
    <source>
        <strain evidence="5">cv. Salinas</strain>
        <tissue evidence="4">Seedlings</tissue>
    </source>
</reference>
<dbReference type="Proteomes" id="UP000235145">
    <property type="component" value="Unassembled WGS sequence"/>
</dbReference>
<protein>
    <recommendedName>
        <fullName evidence="1">Mitochondrial import inner membrane translocase subunit TIM50</fullName>
    </recommendedName>
</protein>
<feature type="domain" description="FCP1 homology" evidence="3">
    <location>
        <begin position="44"/>
        <end position="237"/>
    </location>
</feature>
<dbReference type="InterPro" id="IPR023214">
    <property type="entry name" value="HAD_sf"/>
</dbReference>
<dbReference type="AlphaFoldDB" id="A0A9R1XUN8"/>
<keyword evidence="1" id="KW-0811">Translocation</keyword>
<feature type="region of interest" description="Disordered" evidence="2">
    <location>
        <begin position="1"/>
        <end position="27"/>
    </location>
</feature>
<gene>
    <name evidence="4" type="ORF">LSAT_V11C100020740</name>
</gene>
<evidence type="ECO:0000313" key="5">
    <source>
        <dbReference type="Proteomes" id="UP000235145"/>
    </source>
</evidence>
<keyword evidence="1" id="KW-0496">Mitochondrion</keyword>
<evidence type="ECO:0000256" key="1">
    <source>
        <dbReference type="RuleBase" id="RU365079"/>
    </source>
</evidence>
<comment type="function">
    <text evidence="1">Essential component of the TIM23 complex, a complex that mediates the translocation of transit peptide-containing proteins across the mitochondrial inner membrane.</text>
</comment>
<name>A0A9R1XUN8_LACSA</name>